<accession>A0A9Q1FIU8</accession>
<reference evidence="1" key="1">
    <citation type="journal article" date="2023" name="Science">
        <title>Genome structures resolve the early diversification of teleost fishes.</title>
        <authorList>
            <person name="Parey E."/>
            <person name="Louis A."/>
            <person name="Montfort J."/>
            <person name="Bouchez O."/>
            <person name="Roques C."/>
            <person name="Iampietro C."/>
            <person name="Lluch J."/>
            <person name="Castinel A."/>
            <person name="Donnadieu C."/>
            <person name="Desvignes T."/>
            <person name="Floi Bucao C."/>
            <person name="Jouanno E."/>
            <person name="Wen M."/>
            <person name="Mejri S."/>
            <person name="Dirks R."/>
            <person name="Jansen H."/>
            <person name="Henkel C."/>
            <person name="Chen W.J."/>
            <person name="Zahm M."/>
            <person name="Cabau C."/>
            <person name="Klopp C."/>
            <person name="Thompson A.W."/>
            <person name="Robinson-Rechavi M."/>
            <person name="Braasch I."/>
            <person name="Lecointre G."/>
            <person name="Bobe J."/>
            <person name="Postlethwait J.H."/>
            <person name="Berthelot C."/>
            <person name="Roest Crollius H."/>
            <person name="Guiguen Y."/>
        </authorList>
    </citation>
    <scope>NUCLEOTIDE SEQUENCE</scope>
    <source>
        <strain evidence="1">WJC10195</strain>
    </source>
</reference>
<sequence>MREQREQGKPGVMMATAQFFLFLLEQLHDMIKYGIVCTLPRGRRVTEAALQMPFRDKESRFNVPHCLCSKNHISYTRDCRVFGAASRLKDIPLSPCNLPSRRTDDRFPPKRLDLFLESHVQFSLCHGNSRTNNELPCSRTETFLSLPTERERERQ</sequence>
<dbReference type="Proteomes" id="UP001152622">
    <property type="component" value="Chromosome 5"/>
</dbReference>
<protein>
    <submittedName>
        <fullName evidence="1">Uncharacterized protein</fullName>
    </submittedName>
</protein>
<dbReference type="AlphaFoldDB" id="A0A9Q1FIU8"/>
<evidence type="ECO:0000313" key="1">
    <source>
        <dbReference type="EMBL" id="KAJ8359755.1"/>
    </source>
</evidence>
<comment type="caution">
    <text evidence="1">The sequence shown here is derived from an EMBL/GenBank/DDBJ whole genome shotgun (WGS) entry which is preliminary data.</text>
</comment>
<keyword evidence="2" id="KW-1185">Reference proteome</keyword>
<proteinExistence type="predicted"/>
<name>A0A9Q1FIU8_SYNKA</name>
<gene>
    <name evidence="1" type="ORF">SKAU_G00162800</name>
</gene>
<dbReference type="EMBL" id="JAINUF010000005">
    <property type="protein sequence ID" value="KAJ8359755.1"/>
    <property type="molecule type" value="Genomic_DNA"/>
</dbReference>
<organism evidence="1 2">
    <name type="scientific">Synaphobranchus kaupii</name>
    <name type="common">Kaup's arrowtooth eel</name>
    <dbReference type="NCBI Taxonomy" id="118154"/>
    <lineage>
        <taxon>Eukaryota</taxon>
        <taxon>Metazoa</taxon>
        <taxon>Chordata</taxon>
        <taxon>Craniata</taxon>
        <taxon>Vertebrata</taxon>
        <taxon>Euteleostomi</taxon>
        <taxon>Actinopterygii</taxon>
        <taxon>Neopterygii</taxon>
        <taxon>Teleostei</taxon>
        <taxon>Anguilliformes</taxon>
        <taxon>Synaphobranchidae</taxon>
        <taxon>Synaphobranchus</taxon>
    </lineage>
</organism>
<evidence type="ECO:0000313" key="2">
    <source>
        <dbReference type="Proteomes" id="UP001152622"/>
    </source>
</evidence>